<dbReference type="OrthoDB" id="9759709at2"/>
<feature type="domain" description="Glycosyl hydrolase family 32 N-terminal" evidence="6">
    <location>
        <begin position="722"/>
        <end position="857"/>
    </location>
</feature>
<evidence type="ECO:0000256" key="2">
    <source>
        <dbReference type="ARBA" id="ARBA00022729"/>
    </source>
</evidence>
<dbReference type="Pfam" id="PF08244">
    <property type="entry name" value="Glyco_hydro_32C"/>
    <property type="match status" value="1"/>
</dbReference>
<dbReference type="EMBL" id="RBVX01000024">
    <property type="protein sequence ID" value="RSL31475.1"/>
    <property type="molecule type" value="Genomic_DNA"/>
</dbReference>
<sequence>MKAVWTRRFPLLLCLLVMGLPTTVLADESGYYEETYRNHFHFSPEANWMNDPNGMVYYEGEYHLFYQYHPYGTTWGPMHWGHAVSEDLVNWEHLPIALSPDELGDIFSGSAVIDWDNTAGFGEEAMVAIFTHAGPEGQVQSLAYSLDKGRTWEKYEGNPVMPDPPVADWRDPKVFWHEDTNQWVMSLAAKDKIMFYTSPDLKEWEFASEFGHDGGIQSNSLDQVSYAMSEHTGGSFTYGGEITLNEKNGREGSGGLVFRSDKDGENGYTANVDAKNDRVTLSKNLDGDTEELARESMALETNSTYHVKAVVEGNTIEIFIDDQLVIEEKDTSFEHGFYGLSSSDSTAAFRNVEFQNKSNFLTNLSNWKEVSGTWEDSLEGKTGASAEDALTMSEQTAENFLYEADIKVSGEEGEGGAGSLVFRADQEAENGYFANIDALHDVVKLMKVEDGNITVLAEESMNLDTEQTYQLKVDAFDENITVYVDGKLIHDIDDGTFTNGHLGLNVFNSSTLFQNVNKGENIRTSEKEIVNHDFETGDLTGWQSVKGNAFTDDHVSDATNYWGGPFDPQGTYHLWGFSDLHDGDNATGELHSSYFKLSGSGEINFLLGGGNDSNNRYVSLVRASDGEELIRQANTKFKDDETYKRYVWDASDYVGEVLYIKAVDQASGGWGHINIDDFNVYHEGPMSEAVDQVAKEPEKDTTKQSGVITDWAPVSGDWINSTHGSNGGIWECPALVQLPIDGDPNNTKWVLQVSINDGGPAGGSGMQYFVGDFDGKTFTNENPAAEVLWSDYGADYYAGVDWNGIEGDNGEKYWLGWMSNWQYANDTPTSSWRSSMTLPRIMELTQTEEGTRLKQTPVSLNSIRDNSQKTSYNNEVISGNSSLLSEFSGDTYEMVAEFDVSQTNASEFGFKVRKGEGGEYTTVGYDLAAKQLFIDRTNSDDFDYGSNVVDLHEGSLSVSDGKVNMRVFVDRSAVEVFGANGETVITDQIFPDPSSKGLEVYSDGGEATLTSLEIYPLKSIWKDKNRFKTNLSGWMPVSGEWAETMEGKQGQSSGDAFTLSDDEGRDFRYEANIKVIDSDSHPDDPDQDLTDNLAGAGALVFRSDSIAENGYAVNVDVKNNAVKLIKFIDGKGSDLVAYNENGDLNLKANQDYHLEVVAKGERIKAYLDNKLVIDTKDAAFKEGYYGLNVWDSTVAFNKVKVKPNKGKN</sequence>
<name>A0A428MZB6_9BACI</name>
<evidence type="ECO:0000313" key="9">
    <source>
        <dbReference type="EMBL" id="RSL31475.1"/>
    </source>
</evidence>
<feature type="domain" description="Glycosyl hydrolase family 32 C-terminal" evidence="8">
    <location>
        <begin position="860"/>
        <end position="1015"/>
    </location>
</feature>
<keyword evidence="4" id="KW-0326">Glycosidase</keyword>
<dbReference type="InterPro" id="IPR013148">
    <property type="entry name" value="Glyco_hydro_32_N"/>
</dbReference>
<dbReference type="GO" id="GO:0004575">
    <property type="term" value="F:sucrose alpha-glucosidase activity"/>
    <property type="evidence" value="ECO:0007669"/>
    <property type="project" value="TreeGrafter"/>
</dbReference>
<dbReference type="PANTHER" id="PTHR42800:SF1">
    <property type="entry name" value="EXOINULINASE INUD (AFU_ORTHOLOGUE AFUA_5G00480)"/>
    <property type="match status" value="1"/>
</dbReference>
<dbReference type="SUPFAM" id="SSF75005">
    <property type="entry name" value="Arabinanase/levansucrase/invertase"/>
    <property type="match status" value="2"/>
</dbReference>
<evidence type="ECO:0000256" key="5">
    <source>
        <dbReference type="SAM" id="SignalP"/>
    </source>
</evidence>
<accession>A0A428MZB6</accession>
<dbReference type="InterPro" id="IPR010496">
    <property type="entry name" value="AL/BT2_dom"/>
</dbReference>
<dbReference type="InterPro" id="IPR013189">
    <property type="entry name" value="Glyco_hydro_32_C"/>
</dbReference>
<feature type="domain" description="3-keto-alpha-glucoside-1,2-lyase/3-keto-2-hydroxy-glucal hydratase" evidence="7">
    <location>
        <begin position="363"/>
        <end position="516"/>
    </location>
</feature>
<organism evidence="9 10">
    <name type="scientific">Salibacterium salarium</name>
    <dbReference type="NCBI Taxonomy" id="284579"/>
    <lineage>
        <taxon>Bacteria</taxon>
        <taxon>Bacillati</taxon>
        <taxon>Bacillota</taxon>
        <taxon>Bacilli</taxon>
        <taxon>Bacillales</taxon>
        <taxon>Bacillaceae</taxon>
    </lineage>
</organism>
<dbReference type="InterPro" id="IPR018053">
    <property type="entry name" value="Glyco_hydro_32_AS"/>
</dbReference>
<dbReference type="Gene3D" id="2.60.120.560">
    <property type="entry name" value="Exo-inulinase, domain 1"/>
    <property type="match status" value="3"/>
</dbReference>
<evidence type="ECO:0000256" key="4">
    <source>
        <dbReference type="ARBA" id="ARBA00023295"/>
    </source>
</evidence>
<evidence type="ECO:0000256" key="3">
    <source>
        <dbReference type="ARBA" id="ARBA00022801"/>
    </source>
</evidence>
<dbReference type="InterPro" id="IPR001362">
    <property type="entry name" value="Glyco_hydro_32"/>
</dbReference>
<evidence type="ECO:0000259" key="7">
    <source>
        <dbReference type="Pfam" id="PF06439"/>
    </source>
</evidence>
<proteinExistence type="inferred from homology"/>
<keyword evidence="10" id="KW-1185">Reference proteome</keyword>
<gene>
    <name evidence="9" type="ORF">D7Z54_20785</name>
</gene>
<comment type="caution">
    <text evidence="9">The sequence shown here is derived from an EMBL/GenBank/DDBJ whole genome shotgun (WGS) entry which is preliminary data.</text>
</comment>
<feature type="domain" description="3-keto-alpha-glucoside-1,2-lyase/3-keto-2-hydroxy-glucal hydratase" evidence="7">
    <location>
        <begin position="1029"/>
        <end position="1202"/>
    </location>
</feature>
<comment type="similarity">
    <text evidence="1">Belongs to the glycosyl hydrolase 32 family.</text>
</comment>
<dbReference type="CDD" id="cd18622">
    <property type="entry name" value="GH32_Inu-like"/>
    <property type="match status" value="1"/>
</dbReference>
<evidence type="ECO:0000313" key="10">
    <source>
        <dbReference type="Proteomes" id="UP000275076"/>
    </source>
</evidence>
<dbReference type="GO" id="GO:0005987">
    <property type="term" value="P:sucrose catabolic process"/>
    <property type="evidence" value="ECO:0007669"/>
    <property type="project" value="TreeGrafter"/>
</dbReference>
<dbReference type="SMART" id="SM00640">
    <property type="entry name" value="Glyco_32"/>
    <property type="match status" value="1"/>
</dbReference>
<dbReference type="Proteomes" id="UP000275076">
    <property type="component" value="Unassembled WGS sequence"/>
</dbReference>
<evidence type="ECO:0000259" key="6">
    <source>
        <dbReference type="Pfam" id="PF00251"/>
    </source>
</evidence>
<reference evidence="9 10" key="1">
    <citation type="submission" date="2018-10" db="EMBL/GenBank/DDBJ databases">
        <title>Draft genome sequence of Bacillus salarius IM0101, isolated from a hypersaline soil in Inner Mongolia, China.</title>
        <authorList>
            <person name="Yamprayoonswat W."/>
            <person name="Boonvisut S."/>
            <person name="Jumpathong W."/>
            <person name="Sittihan S."/>
            <person name="Ruangsuj P."/>
            <person name="Wanthongcharoen S."/>
            <person name="Thongpramul N."/>
            <person name="Pimmason S."/>
            <person name="Yu B."/>
            <person name="Yasawong M."/>
        </authorList>
    </citation>
    <scope>NUCLEOTIDE SEQUENCE [LARGE SCALE GENOMIC DNA]</scope>
    <source>
        <strain evidence="9 10">IM0101</strain>
    </source>
</reference>
<dbReference type="Pfam" id="PF00251">
    <property type="entry name" value="Glyco_hydro_32N"/>
    <property type="match status" value="2"/>
</dbReference>
<evidence type="ECO:0000259" key="8">
    <source>
        <dbReference type="Pfam" id="PF08244"/>
    </source>
</evidence>
<dbReference type="FunFam" id="2.60.120.560:FF:000003">
    <property type="entry name" value="Extracellular exo-inulinase inuE"/>
    <property type="match status" value="1"/>
</dbReference>
<dbReference type="Pfam" id="PF06439">
    <property type="entry name" value="3keto-disac_hyd"/>
    <property type="match status" value="2"/>
</dbReference>
<keyword evidence="2 5" id="KW-0732">Signal</keyword>
<dbReference type="PROSITE" id="PS00609">
    <property type="entry name" value="GLYCOSYL_HYDROL_F32"/>
    <property type="match status" value="1"/>
</dbReference>
<dbReference type="AlphaFoldDB" id="A0A428MZB6"/>
<dbReference type="Gene3D" id="2.115.10.20">
    <property type="entry name" value="Glycosyl hydrolase domain, family 43"/>
    <property type="match status" value="2"/>
</dbReference>
<keyword evidence="3" id="KW-0378">Hydrolase</keyword>
<dbReference type="GO" id="GO:0005737">
    <property type="term" value="C:cytoplasm"/>
    <property type="evidence" value="ECO:0007669"/>
    <property type="project" value="TreeGrafter"/>
</dbReference>
<feature type="chain" id="PRO_5019492387" evidence="5">
    <location>
        <begin position="27"/>
        <end position="1208"/>
    </location>
</feature>
<feature type="domain" description="Glycosyl hydrolase family 32 N-terminal" evidence="6">
    <location>
        <begin position="41"/>
        <end position="214"/>
    </location>
</feature>
<dbReference type="InterPro" id="IPR013320">
    <property type="entry name" value="ConA-like_dom_sf"/>
</dbReference>
<dbReference type="InterPro" id="IPR023296">
    <property type="entry name" value="Glyco_hydro_beta-prop_sf"/>
</dbReference>
<evidence type="ECO:0000256" key="1">
    <source>
        <dbReference type="ARBA" id="ARBA00009902"/>
    </source>
</evidence>
<protein>
    <submittedName>
        <fullName evidence="9">DUF1080 domain-containing protein</fullName>
    </submittedName>
</protein>
<dbReference type="PANTHER" id="PTHR42800">
    <property type="entry name" value="EXOINULINASE INUD (AFU_ORTHOLOGUE AFUA_5G00480)"/>
    <property type="match status" value="1"/>
</dbReference>
<feature type="signal peptide" evidence="5">
    <location>
        <begin position="1"/>
        <end position="26"/>
    </location>
</feature>
<dbReference type="SUPFAM" id="SSF49899">
    <property type="entry name" value="Concanavalin A-like lectins/glucanases"/>
    <property type="match status" value="1"/>
</dbReference>